<evidence type="ECO:0000313" key="3">
    <source>
        <dbReference type="Proteomes" id="UP000799777"/>
    </source>
</evidence>
<dbReference type="OrthoDB" id="10589012at2759"/>
<comment type="caution">
    <text evidence="2">The sequence shown here is derived from an EMBL/GenBank/DDBJ whole genome shotgun (WGS) entry which is preliminary data.</text>
</comment>
<evidence type="ECO:0000313" key="2">
    <source>
        <dbReference type="EMBL" id="KAF2032669.1"/>
    </source>
</evidence>
<dbReference type="Proteomes" id="UP000799777">
    <property type="component" value="Unassembled WGS sequence"/>
</dbReference>
<dbReference type="AlphaFoldDB" id="A0A9P4LRC6"/>
<reference evidence="2" key="1">
    <citation type="journal article" date="2020" name="Stud. Mycol.">
        <title>101 Dothideomycetes genomes: a test case for predicting lifestyles and emergence of pathogens.</title>
        <authorList>
            <person name="Haridas S."/>
            <person name="Albert R."/>
            <person name="Binder M."/>
            <person name="Bloem J."/>
            <person name="Labutti K."/>
            <person name="Salamov A."/>
            <person name="Andreopoulos B."/>
            <person name="Baker S."/>
            <person name="Barry K."/>
            <person name="Bills G."/>
            <person name="Bluhm B."/>
            <person name="Cannon C."/>
            <person name="Castanera R."/>
            <person name="Culley D."/>
            <person name="Daum C."/>
            <person name="Ezra D."/>
            <person name="Gonzalez J."/>
            <person name="Henrissat B."/>
            <person name="Kuo A."/>
            <person name="Liang C."/>
            <person name="Lipzen A."/>
            <person name="Lutzoni F."/>
            <person name="Magnuson J."/>
            <person name="Mondo S."/>
            <person name="Nolan M."/>
            <person name="Ohm R."/>
            <person name="Pangilinan J."/>
            <person name="Park H.-J."/>
            <person name="Ramirez L."/>
            <person name="Alfaro M."/>
            <person name="Sun H."/>
            <person name="Tritt A."/>
            <person name="Yoshinaga Y."/>
            <person name="Zwiers L.-H."/>
            <person name="Turgeon B."/>
            <person name="Goodwin S."/>
            <person name="Spatafora J."/>
            <person name="Crous P."/>
            <person name="Grigoriev I."/>
        </authorList>
    </citation>
    <scope>NUCLEOTIDE SEQUENCE</scope>
    <source>
        <strain evidence="2">CBS 110217</strain>
    </source>
</reference>
<accession>A0A9P4LRC6</accession>
<evidence type="ECO:0000256" key="1">
    <source>
        <dbReference type="SAM" id="MobiDB-lite"/>
    </source>
</evidence>
<dbReference type="EMBL" id="ML978171">
    <property type="protein sequence ID" value="KAF2032669.1"/>
    <property type="molecule type" value="Genomic_DNA"/>
</dbReference>
<keyword evidence="3" id="KW-1185">Reference proteome</keyword>
<organism evidence="2 3">
    <name type="scientific">Setomelanomma holmii</name>
    <dbReference type="NCBI Taxonomy" id="210430"/>
    <lineage>
        <taxon>Eukaryota</taxon>
        <taxon>Fungi</taxon>
        <taxon>Dikarya</taxon>
        <taxon>Ascomycota</taxon>
        <taxon>Pezizomycotina</taxon>
        <taxon>Dothideomycetes</taxon>
        <taxon>Pleosporomycetidae</taxon>
        <taxon>Pleosporales</taxon>
        <taxon>Pleosporineae</taxon>
        <taxon>Phaeosphaeriaceae</taxon>
        <taxon>Setomelanomma</taxon>
    </lineage>
</organism>
<gene>
    <name evidence="2" type="ORF">EK21DRAFT_60486</name>
</gene>
<sequence>MPDVQIIHSQPSNERCSSSHPESEYAIGSTADIQHFLSQIRPREQSVLPQNPWTVSAGAYIRLDSLGKHIGGLSMFRDGG</sequence>
<feature type="compositionally biased region" description="Polar residues" evidence="1">
    <location>
        <begin position="7"/>
        <end position="20"/>
    </location>
</feature>
<name>A0A9P4LRC6_9PLEO</name>
<feature type="region of interest" description="Disordered" evidence="1">
    <location>
        <begin position="1"/>
        <end position="24"/>
    </location>
</feature>
<protein>
    <submittedName>
        <fullName evidence="2">Uncharacterized protein</fullName>
    </submittedName>
</protein>
<proteinExistence type="predicted"/>